<keyword evidence="2" id="KW-0732">Signal</keyword>
<dbReference type="AlphaFoldDB" id="A0A8J2XQ01"/>
<name>A0A8J2XQ01_9BACT</name>
<dbReference type="Proteomes" id="UP000607559">
    <property type="component" value="Unassembled WGS sequence"/>
</dbReference>
<evidence type="ECO:0000313" key="4">
    <source>
        <dbReference type="Proteomes" id="UP000607559"/>
    </source>
</evidence>
<comment type="caution">
    <text evidence="3">The sequence shown here is derived from an EMBL/GenBank/DDBJ whole genome shotgun (WGS) entry which is preliminary data.</text>
</comment>
<evidence type="ECO:0000256" key="2">
    <source>
        <dbReference type="SAM" id="SignalP"/>
    </source>
</evidence>
<feature type="signal peptide" evidence="2">
    <location>
        <begin position="1"/>
        <end position="22"/>
    </location>
</feature>
<keyword evidence="4" id="KW-1185">Reference proteome</keyword>
<evidence type="ECO:0000256" key="1">
    <source>
        <dbReference type="SAM" id="Coils"/>
    </source>
</evidence>
<reference evidence="3" key="1">
    <citation type="journal article" date="2014" name="Int. J. Syst. Evol. Microbiol.">
        <title>Complete genome sequence of Corynebacterium casei LMG S-19264T (=DSM 44701T), isolated from a smear-ripened cheese.</title>
        <authorList>
            <consortium name="US DOE Joint Genome Institute (JGI-PGF)"/>
            <person name="Walter F."/>
            <person name="Albersmeier A."/>
            <person name="Kalinowski J."/>
            <person name="Ruckert C."/>
        </authorList>
    </citation>
    <scope>NUCLEOTIDE SEQUENCE</scope>
    <source>
        <strain evidence="3">CGMCC 1.15448</strain>
    </source>
</reference>
<organism evidence="3 4">
    <name type="scientific">Puia dinghuensis</name>
    <dbReference type="NCBI Taxonomy" id="1792502"/>
    <lineage>
        <taxon>Bacteria</taxon>
        <taxon>Pseudomonadati</taxon>
        <taxon>Bacteroidota</taxon>
        <taxon>Chitinophagia</taxon>
        <taxon>Chitinophagales</taxon>
        <taxon>Chitinophagaceae</taxon>
        <taxon>Puia</taxon>
    </lineage>
</organism>
<protein>
    <recommendedName>
        <fullName evidence="5">BZIP transcription factor</fullName>
    </recommendedName>
</protein>
<evidence type="ECO:0000313" key="3">
    <source>
        <dbReference type="EMBL" id="GGA82727.1"/>
    </source>
</evidence>
<reference evidence="3" key="2">
    <citation type="submission" date="2020-09" db="EMBL/GenBank/DDBJ databases">
        <authorList>
            <person name="Sun Q."/>
            <person name="Zhou Y."/>
        </authorList>
    </citation>
    <scope>NUCLEOTIDE SEQUENCE</scope>
    <source>
        <strain evidence="3">CGMCC 1.15448</strain>
    </source>
</reference>
<proteinExistence type="predicted"/>
<keyword evidence="1" id="KW-0175">Coiled coil</keyword>
<evidence type="ECO:0008006" key="5">
    <source>
        <dbReference type="Google" id="ProtNLM"/>
    </source>
</evidence>
<gene>
    <name evidence="3" type="ORF">GCM10011511_02180</name>
</gene>
<feature type="chain" id="PRO_5035269543" description="BZIP transcription factor" evidence="2">
    <location>
        <begin position="23"/>
        <end position="246"/>
    </location>
</feature>
<dbReference type="EMBL" id="BMJC01000001">
    <property type="protein sequence ID" value="GGA82727.1"/>
    <property type="molecule type" value="Genomic_DNA"/>
</dbReference>
<dbReference type="RefSeq" id="WP_188927653.1">
    <property type="nucleotide sequence ID" value="NZ_BMJC01000001.1"/>
</dbReference>
<accession>A0A8J2XQ01</accession>
<feature type="coiled-coil region" evidence="1">
    <location>
        <begin position="211"/>
        <end position="238"/>
    </location>
</feature>
<sequence length="246" mass="26750">MQPRLSRAATLLCILVTQTLHAQWQTSGSNIYYNNGDVGIGTTNFSHKLEILTTADNDGIRLSTGTGVVMLHTNSLVLGGYNNITAAGDGGIVYGSTTPQTTNNGFVITPWSPGITGIRLDQNGNVGIATRNTFGYQLAVNGSAIFTKIVVKPYANWPDYVFQKNYHLPSLNSVAAFIRTNHHLPGVPSADSVTQSGIDVGQNQALLLKKIEELTLYVIRLDKENQRLRRKIDRLSTAVPGNVRKK</sequence>